<accession>A0A419R1S9</accession>
<evidence type="ECO:0000256" key="2">
    <source>
        <dbReference type="ARBA" id="ARBA00008954"/>
    </source>
</evidence>
<comment type="similarity">
    <text evidence="2 6">Belongs to the class-III pyridoxal-phosphate-dependent aminotransferase family.</text>
</comment>
<name>A0A419R1S9_9SPHN</name>
<dbReference type="GO" id="GO:0005829">
    <property type="term" value="C:cytosol"/>
    <property type="evidence" value="ECO:0007669"/>
    <property type="project" value="TreeGrafter"/>
</dbReference>
<dbReference type="NCBIfam" id="NF004767">
    <property type="entry name" value="PRK06105.1"/>
    <property type="match status" value="1"/>
</dbReference>
<dbReference type="InterPro" id="IPR049704">
    <property type="entry name" value="Aminotrans_3_PPA_site"/>
</dbReference>
<dbReference type="InterPro" id="IPR005814">
    <property type="entry name" value="Aminotrans_3"/>
</dbReference>
<keyword evidence="3 7" id="KW-0032">Aminotransferase</keyword>
<dbReference type="PANTHER" id="PTHR43094:SF1">
    <property type="entry name" value="AMINOTRANSFERASE CLASS-III"/>
    <property type="match status" value="1"/>
</dbReference>
<reference evidence="7 8" key="1">
    <citation type="submission" date="2018-09" db="EMBL/GenBank/DDBJ databases">
        <title>Altererythrobacter sp.Ery1 and Ery12, the genome sequencing of novel strains in genus Alterythrobacter.</title>
        <authorList>
            <person name="Cheng H."/>
            <person name="Wu Y.-H."/>
            <person name="Fang C."/>
            <person name="Xu X.-W."/>
        </authorList>
    </citation>
    <scope>NUCLEOTIDE SEQUENCE [LARGE SCALE GENOMIC DNA]</scope>
    <source>
        <strain evidence="7 8">Ery12</strain>
    </source>
</reference>
<dbReference type="Pfam" id="PF00202">
    <property type="entry name" value="Aminotran_3"/>
    <property type="match status" value="1"/>
</dbReference>
<dbReference type="NCBIfam" id="NF005684">
    <property type="entry name" value="PRK07482.1"/>
    <property type="match status" value="1"/>
</dbReference>
<keyword evidence="8" id="KW-1185">Reference proteome</keyword>
<dbReference type="PANTHER" id="PTHR43094">
    <property type="entry name" value="AMINOTRANSFERASE"/>
    <property type="match status" value="1"/>
</dbReference>
<evidence type="ECO:0000256" key="5">
    <source>
        <dbReference type="ARBA" id="ARBA00022898"/>
    </source>
</evidence>
<keyword evidence="5 6" id="KW-0663">Pyridoxal phosphate</keyword>
<protein>
    <submittedName>
        <fullName evidence="7">Aminotransferase class III-fold pyridoxal phosphate-dependent enzyme</fullName>
    </submittedName>
</protein>
<evidence type="ECO:0000256" key="3">
    <source>
        <dbReference type="ARBA" id="ARBA00022576"/>
    </source>
</evidence>
<dbReference type="Proteomes" id="UP000284322">
    <property type="component" value="Unassembled WGS sequence"/>
</dbReference>
<gene>
    <name evidence="7" type="ORF">D6858_08185</name>
</gene>
<dbReference type="GO" id="GO:0008483">
    <property type="term" value="F:transaminase activity"/>
    <property type="evidence" value="ECO:0007669"/>
    <property type="project" value="UniProtKB-KW"/>
</dbReference>
<dbReference type="PROSITE" id="PS00600">
    <property type="entry name" value="AA_TRANSFER_CLASS_3"/>
    <property type="match status" value="1"/>
</dbReference>
<evidence type="ECO:0000256" key="1">
    <source>
        <dbReference type="ARBA" id="ARBA00001933"/>
    </source>
</evidence>
<dbReference type="PIRSF" id="PIRSF000521">
    <property type="entry name" value="Transaminase_4ab_Lys_Orn"/>
    <property type="match status" value="1"/>
</dbReference>
<comment type="caution">
    <text evidence="7">The sequence shown here is derived from an EMBL/GenBank/DDBJ whole genome shotgun (WGS) entry which is preliminary data.</text>
</comment>
<dbReference type="InterPro" id="IPR015422">
    <property type="entry name" value="PyrdxlP-dep_Trfase_small"/>
</dbReference>
<dbReference type="GO" id="GO:0030170">
    <property type="term" value="F:pyridoxal phosphate binding"/>
    <property type="evidence" value="ECO:0007669"/>
    <property type="project" value="InterPro"/>
</dbReference>
<keyword evidence="4 7" id="KW-0808">Transferase</keyword>
<evidence type="ECO:0000313" key="8">
    <source>
        <dbReference type="Proteomes" id="UP000284322"/>
    </source>
</evidence>
<dbReference type="EMBL" id="RAHJ01000018">
    <property type="protein sequence ID" value="RJX67920.1"/>
    <property type="molecule type" value="Genomic_DNA"/>
</dbReference>
<dbReference type="OrthoDB" id="9801834at2"/>
<dbReference type="SUPFAM" id="SSF53383">
    <property type="entry name" value="PLP-dependent transferases"/>
    <property type="match status" value="1"/>
</dbReference>
<evidence type="ECO:0000313" key="7">
    <source>
        <dbReference type="EMBL" id="RJX67920.1"/>
    </source>
</evidence>
<organism evidence="7 8">
    <name type="scientific">Tsuneonella suprasediminis</name>
    <dbReference type="NCBI Taxonomy" id="2306996"/>
    <lineage>
        <taxon>Bacteria</taxon>
        <taxon>Pseudomonadati</taxon>
        <taxon>Pseudomonadota</taxon>
        <taxon>Alphaproteobacteria</taxon>
        <taxon>Sphingomonadales</taxon>
        <taxon>Erythrobacteraceae</taxon>
        <taxon>Tsuneonella</taxon>
    </lineage>
</organism>
<dbReference type="Gene3D" id="3.90.1150.10">
    <property type="entry name" value="Aspartate Aminotransferase, domain 1"/>
    <property type="match status" value="1"/>
</dbReference>
<dbReference type="Gene3D" id="3.40.640.10">
    <property type="entry name" value="Type I PLP-dependent aspartate aminotransferase-like (Major domain)"/>
    <property type="match status" value="1"/>
</dbReference>
<comment type="cofactor">
    <cofactor evidence="1">
        <name>pyridoxal 5'-phosphate</name>
        <dbReference type="ChEBI" id="CHEBI:597326"/>
    </cofactor>
</comment>
<dbReference type="FunFam" id="3.40.640.10:FF:000014">
    <property type="entry name" value="Adenosylmethionine-8-amino-7-oxononanoate aminotransferase, probable"/>
    <property type="match status" value="1"/>
</dbReference>
<dbReference type="InterPro" id="IPR015424">
    <property type="entry name" value="PyrdxlP-dep_Trfase"/>
</dbReference>
<proteinExistence type="inferred from homology"/>
<dbReference type="CDD" id="cd00610">
    <property type="entry name" value="OAT_like"/>
    <property type="match status" value="1"/>
</dbReference>
<evidence type="ECO:0000256" key="4">
    <source>
        <dbReference type="ARBA" id="ARBA00022679"/>
    </source>
</evidence>
<sequence>MASTLQETTERAGSNRDLGLIDRKSMIHPFTPLRTFSDGETGGPVVVDRGSGAWIETADGRRLLDGFAGLYCVNIGYGRPEMAEAIAAQAGKLAYYHAYAGHTSEPAALLAERILEMAPANMRRVFFGLSGSDANDTQVKLVWFYNNILGRPTKKKIIARERGYHGATVMASSLTGMRFYHEGFDAPSGPVLHTTVPHHYWGAEPGMDEAGFVAKCVADLEALIAREGADTIAAFIGEPVLGTGGLIPPPAGYWPAIQAVLRRHDILLIADEVVCGFGRVGHNFGCDAYGIEPDLITVAKGLTSAYLPLSAAIVGERVWSVLEQSSDARGPFAHGYTYSAHPTCAAAGLANLDVIARENLIERVAEFAPQFQAAFQDAFAGHPHVGEVRGTGMLAAIEFVADRDSKRRFDLSEKIGARLSAAALEGGLITRSMPHGDILGFAPPLVIDTNDLDFMIEKTKSAIASVFPGV</sequence>
<dbReference type="RefSeq" id="WP_120108908.1">
    <property type="nucleotide sequence ID" value="NZ_RAHJ01000018.1"/>
</dbReference>
<dbReference type="InterPro" id="IPR015421">
    <property type="entry name" value="PyrdxlP-dep_Trfase_major"/>
</dbReference>
<dbReference type="AlphaFoldDB" id="A0A419R1S9"/>
<evidence type="ECO:0000256" key="6">
    <source>
        <dbReference type="RuleBase" id="RU003560"/>
    </source>
</evidence>